<dbReference type="InterPro" id="IPR025060">
    <property type="entry name" value="DUF3999"/>
</dbReference>
<keyword evidence="1" id="KW-0472">Membrane</keyword>
<dbReference type="Pfam" id="PF13163">
    <property type="entry name" value="DUF3999"/>
    <property type="match status" value="1"/>
</dbReference>
<evidence type="ECO:0000313" key="2">
    <source>
        <dbReference type="EMBL" id="MFD2565443.1"/>
    </source>
</evidence>
<reference evidence="3" key="1">
    <citation type="journal article" date="2019" name="Int. J. Syst. Evol. Microbiol.">
        <title>The Global Catalogue of Microorganisms (GCM) 10K type strain sequencing project: providing services to taxonomists for standard genome sequencing and annotation.</title>
        <authorList>
            <consortium name="The Broad Institute Genomics Platform"/>
            <consortium name="The Broad Institute Genome Sequencing Center for Infectious Disease"/>
            <person name="Wu L."/>
            <person name="Ma J."/>
        </authorList>
    </citation>
    <scope>NUCLEOTIDE SEQUENCE [LARGE SCALE GENOMIC DNA]</scope>
    <source>
        <strain evidence="3">KCTC 52274</strain>
    </source>
</reference>
<sequence length="388" mass="45781">MDTYEYKRSLSGISDNWHTIELPNDIFKNVSSDFSDIRVFGLTKDNDTVEAPYLLKQNQPKRSSKQINFEILNRSITTKGSFVTYKVPRNQTINQIRLFFQENNFDRLVSLEGSQNLDNWFTIVDDYRILSIKNELTSYDFTTIKFPNSKYQYYRVFIKGNKAPEVKNAQVSLQEIQEGNYNTYAIKSVHRREQKQNKRTIIDLDLQMPVPLSYIKIKAKNDFDYYRPIRIEYLQDSVQNEKGWRYNYRNVTSGILNSFEENEFNFYSTITNKVRLIIDNQDNEELDIETIKVKGFSHELIVRFTTPATYFLTYGNEDINKPSYDLQYMTETVPEKLIELQLGAEEIIPKNQLEVVEPLFKNKIWLWAVMGVVIILLGGFTLMMMKKK</sequence>
<evidence type="ECO:0000313" key="3">
    <source>
        <dbReference type="Proteomes" id="UP001597319"/>
    </source>
</evidence>
<evidence type="ECO:0000256" key="1">
    <source>
        <dbReference type="SAM" id="Phobius"/>
    </source>
</evidence>
<gene>
    <name evidence="2" type="ORF">ACFSR1_22380</name>
</gene>
<dbReference type="RefSeq" id="WP_378295255.1">
    <property type="nucleotide sequence ID" value="NZ_JBHULE010000035.1"/>
</dbReference>
<keyword evidence="3" id="KW-1185">Reference proteome</keyword>
<protein>
    <submittedName>
        <fullName evidence="2">DUF3999 family protein</fullName>
    </submittedName>
</protein>
<name>A0ABW5LKQ0_9FLAO</name>
<feature type="transmembrane region" description="Helical" evidence="1">
    <location>
        <begin position="364"/>
        <end position="385"/>
    </location>
</feature>
<keyword evidence="1" id="KW-0812">Transmembrane</keyword>
<dbReference type="Proteomes" id="UP001597319">
    <property type="component" value="Unassembled WGS sequence"/>
</dbReference>
<proteinExistence type="predicted"/>
<dbReference type="Gene3D" id="2.60.120.260">
    <property type="entry name" value="Galactose-binding domain-like"/>
    <property type="match status" value="1"/>
</dbReference>
<dbReference type="EMBL" id="JBHULE010000035">
    <property type="protein sequence ID" value="MFD2565443.1"/>
    <property type="molecule type" value="Genomic_DNA"/>
</dbReference>
<keyword evidence="1" id="KW-1133">Transmembrane helix</keyword>
<accession>A0ABW5LKQ0</accession>
<comment type="caution">
    <text evidence="2">The sequence shown here is derived from an EMBL/GenBank/DDBJ whole genome shotgun (WGS) entry which is preliminary data.</text>
</comment>
<organism evidence="2 3">
    <name type="scientific">Aquimarina rubra</name>
    <dbReference type="NCBI Taxonomy" id="1920033"/>
    <lineage>
        <taxon>Bacteria</taxon>
        <taxon>Pseudomonadati</taxon>
        <taxon>Bacteroidota</taxon>
        <taxon>Flavobacteriia</taxon>
        <taxon>Flavobacteriales</taxon>
        <taxon>Flavobacteriaceae</taxon>
        <taxon>Aquimarina</taxon>
    </lineage>
</organism>